<dbReference type="Proteomes" id="UP000307000">
    <property type="component" value="Chromosome"/>
</dbReference>
<protein>
    <submittedName>
        <fullName evidence="1">L-idonate 5-dehydrogenase</fullName>
    </submittedName>
</protein>
<dbReference type="RefSeq" id="WP_138927083.1">
    <property type="nucleotide sequence ID" value="NZ_BAAAGL010000024.1"/>
</dbReference>
<name>A0A5B7WXE1_9MICC</name>
<evidence type="ECO:0000313" key="1">
    <source>
        <dbReference type="EMBL" id="QCY48599.1"/>
    </source>
</evidence>
<accession>A0A5B7WXE1</accession>
<dbReference type="AlphaFoldDB" id="A0A5B7WXE1"/>
<proteinExistence type="predicted"/>
<gene>
    <name evidence="1" type="ORF">GcLGCM259_2892</name>
</gene>
<dbReference type="EMBL" id="CP034412">
    <property type="protein sequence ID" value="QCY48599.1"/>
    <property type="molecule type" value="Genomic_DNA"/>
</dbReference>
<dbReference type="KEGG" id="gcr:GcLGCM259_2892"/>
<keyword evidence="2" id="KW-1185">Reference proteome</keyword>
<sequence>MERRSLNRPVLEKYLREHALASQMCLRYLGAVCHQWRNTDLGPELAKMYEQVRDDHNDLRAIMGRLGFEEISGCRVRIGNKCLSDRFSTIKMGIPPTMAGTQMQLDAVCGLLSSKLAMWNTLLSLVTSEERLNPVELISLAERGQWQIDRVHSLSSQMRPEQFTYTRR</sequence>
<reference evidence="1 2" key="1">
    <citation type="submission" date="2018-12" db="EMBL/GenBank/DDBJ databases">
        <title>Complete Genome Sequence of Glutamicibacter creatinolyticus strain LGCM259,isolated from an abscess of a 12-year-old mare in Italy.</title>
        <authorList>
            <person name="Santos R.G."/>
            <person name="Silva A.L."/>
            <person name="Seyffert N."/>
            <person name="Castro T.L.P."/>
            <person name="Attili A.R."/>
            <person name="Rifici C."/>
            <person name="Mazzullo G."/>
            <person name="Brenig B."/>
            <person name="Venanzi F."/>
            <person name="Azevedo V."/>
        </authorList>
    </citation>
    <scope>NUCLEOTIDE SEQUENCE [LARGE SCALE GENOMIC DNA]</scope>
    <source>
        <strain evidence="1 2">LGCM 259</strain>
    </source>
</reference>
<organism evidence="1 2">
    <name type="scientific">Glutamicibacter creatinolyticus</name>
    <dbReference type="NCBI Taxonomy" id="162496"/>
    <lineage>
        <taxon>Bacteria</taxon>
        <taxon>Bacillati</taxon>
        <taxon>Actinomycetota</taxon>
        <taxon>Actinomycetes</taxon>
        <taxon>Micrococcales</taxon>
        <taxon>Micrococcaceae</taxon>
        <taxon>Glutamicibacter</taxon>
    </lineage>
</organism>
<evidence type="ECO:0000313" key="2">
    <source>
        <dbReference type="Proteomes" id="UP000307000"/>
    </source>
</evidence>